<accession>A0A2A5WA98</accession>
<dbReference type="Proteomes" id="UP000219329">
    <property type="component" value="Unassembled WGS sequence"/>
</dbReference>
<evidence type="ECO:0000256" key="1">
    <source>
        <dbReference type="SAM" id="Phobius"/>
    </source>
</evidence>
<evidence type="ECO:0008006" key="4">
    <source>
        <dbReference type="Google" id="ProtNLM"/>
    </source>
</evidence>
<feature type="transmembrane region" description="Helical" evidence="1">
    <location>
        <begin position="87"/>
        <end position="107"/>
    </location>
</feature>
<evidence type="ECO:0000313" key="3">
    <source>
        <dbReference type="Proteomes" id="UP000219329"/>
    </source>
</evidence>
<proteinExistence type="predicted"/>
<organism evidence="2 3">
    <name type="scientific">OM182 bacterium MED-G28</name>
    <dbReference type="NCBI Taxonomy" id="1986256"/>
    <lineage>
        <taxon>Bacteria</taxon>
        <taxon>Pseudomonadati</taxon>
        <taxon>Pseudomonadota</taxon>
        <taxon>Gammaproteobacteria</taxon>
        <taxon>OMG group</taxon>
        <taxon>OM182 clade</taxon>
    </lineage>
</organism>
<gene>
    <name evidence="2" type="ORF">CNF02_09750</name>
</gene>
<comment type="caution">
    <text evidence="2">The sequence shown here is derived from an EMBL/GenBank/DDBJ whole genome shotgun (WGS) entry which is preliminary data.</text>
</comment>
<keyword evidence="1" id="KW-1133">Transmembrane helix</keyword>
<sequence length="226" mass="26232">MSCPKTQHILQEYFADNLASLAKEKIESHLLVCGHCSNELESLLLTQSTLNQWKNERAPHWNRGMELFRREHQTPISGFSLWHRLQWAPTIACFVMMIVLLLNVNFVSSQEGFSVSFGSTSDDSPAIEERLVAFQEEQRLAMDTLAGRIEDRQSSNNIELLQTVLDQNQQTTAENLNRIYAFFEQQRLRDLEDMRVGYQDLVDNDYETIRSLQQLAQFVSFQSPER</sequence>
<protein>
    <recommendedName>
        <fullName evidence="4">Zinc-finger domain-containing protein</fullName>
    </recommendedName>
</protein>
<name>A0A2A5WA98_9GAMM</name>
<keyword evidence="1" id="KW-0812">Transmembrane</keyword>
<evidence type="ECO:0000313" key="2">
    <source>
        <dbReference type="EMBL" id="PDH33223.1"/>
    </source>
</evidence>
<keyword evidence="1" id="KW-0472">Membrane</keyword>
<reference evidence="2 3" key="1">
    <citation type="submission" date="2017-08" db="EMBL/GenBank/DDBJ databases">
        <title>Fine stratification of microbial communities through a metagenomic profile of the photic zone.</title>
        <authorList>
            <person name="Haro-Moreno J.M."/>
            <person name="Lopez-Perez M."/>
            <person name="De La Torre J."/>
            <person name="Picazo A."/>
            <person name="Camacho A."/>
            <person name="Rodriguez-Valera F."/>
        </authorList>
    </citation>
    <scope>NUCLEOTIDE SEQUENCE [LARGE SCALE GENOMIC DNA]</scope>
    <source>
        <strain evidence="2">MED-G28</strain>
    </source>
</reference>
<dbReference type="AlphaFoldDB" id="A0A2A5WA98"/>
<dbReference type="EMBL" id="NTJZ01000010">
    <property type="protein sequence ID" value="PDH33223.1"/>
    <property type="molecule type" value="Genomic_DNA"/>
</dbReference>